<keyword evidence="12 17" id="KW-0863">Zinc-finger</keyword>
<dbReference type="PROSITE" id="PS50089">
    <property type="entry name" value="ZF_RING_2"/>
    <property type="match status" value="1"/>
</dbReference>
<dbReference type="EMBL" id="CAWYQH010000098">
    <property type="protein sequence ID" value="CAK8684700.1"/>
    <property type="molecule type" value="Genomic_DNA"/>
</dbReference>
<keyword evidence="6" id="KW-0963">Cytoplasm</keyword>
<evidence type="ECO:0000256" key="18">
    <source>
        <dbReference type="SAM" id="Coils"/>
    </source>
</evidence>
<accession>A0ABP0FZP3</accession>
<keyword evidence="16" id="KW-0539">Nucleus</keyword>
<dbReference type="Gene3D" id="2.130.10.10">
    <property type="entry name" value="YVTN repeat-like/Quinoprotein amine dehydrogenase"/>
    <property type="match status" value="1"/>
</dbReference>
<evidence type="ECO:0000256" key="9">
    <source>
        <dbReference type="ARBA" id="ARBA00022723"/>
    </source>
</evidence>
<dbReference type="InterPro" id="IPR001841">
    <property type="entry name" value="Znf_RING"/>
</dbReference>
<evidence type="ECO:0000256" key="19">
    <source>
        <dbReference type="SAM" id="MobiDB-lite"/>
    </source>
</evidence>
<evidence type="ECO:0000256" key="2">
    <source>
        <dbReference type="ARBA" id="ARBA00004322"/>
    </source>
</evidence>
<feature type="compositionally biased region" description="Low complexity" evidence="19">
    <location>
        <begin position="226"/>
        <end position="235"/>
    </location>
</feature>
<keyword evidence="9" id="KW-0479">Metal-binding</keyword>
<evidence type="ECO:0000256" key="5">
    <source>
        <dbReference type="ARBA" id="ARBA00012483"/>
    </source>
</evidence>
<evidence type="ECO:0000256" key="4">
    <source>
        <dbReference type="ARBA" id="ARBA00004906"/>
    </source>
</evidence>
<evidence type="ECO:0000256" key="13">
    <source>
        <dbReference type="ARBA" id="ARBA00022786"/>
    </source>
</evidence>
<feature type="compositionally biased region" description="Polar residues" evidence="19">
    <location>
        <begin position="111"/>
        <end position="123"/>
    </location>
</feature>
<dbReference type="InterPro" id="IPR015943">
    <property type="entry name" value="WD40/YVTN_repeat-like_dom_sf"/>
</dbReference>
<evidence type="ECO:0000256" key="14">
    <source>
        <dbReference type="ARBA" id="ARBA00022833"/>
    </source>
</evidence>
<evidence type="ECO:0000259" key="20">
    <source>
        <dbReference type="PROSITE" id="PS50089"/>
    </source>
</evidence>
<dbReference type="SMART" id="SM00320">
    <property type="entry name" value="WD40"/>
    <property type="match status" value="2"/>
</dbReference>
<comment type="pathway">
    <text evidence="4">Protein modification; protein ubiquitination.</text>
</comment>
<protein>
    <recommendedName>
        <fullName evidence="5">RING-type E3 ubiquitin transferase</fullName>
        <ecNumber evidence="5">2.3.2.27</ecNumber>
    </recommendedName>
</protein>
<proteinExistence type="predicted"/>
<dbReference type="Gene3D" id="3.30.40.10">
    <property type="entry name" value="Zinc/RING finger domain, C3HC4 (zinc finger)"/>
    <property type="match status" value="1"/>
</dbReference>
<keyword evidence="7" id="KW-0853">WD repeat</keyword>
<evidence type="ECO:0000256" key="10">
    <source>
        <dbReference type="ARBA" id="ARBA00022737"/>
    </source>
</evidence>
<evidence type="ECO:0000256" key="11">
    <source>
        <dbReference type="ARBA" id="ARBA00022763"/>
    </source>
</evidence>
<evidence type="ECO:0000256" key="16">
    <source>
        <dbReference type="ARBA" id="ARBA00023242"/>
    </source>
</evidence>
<evidence type="ECO:0000256" key="8">
    <source>
        <dbReference type="ARBA" id="ARBA00022679"/>
    </source>
</evidence>
<keyword evidence="8" id="KW-0808">Transferase</keyword>
<dbReference type="Pfam" id="PF23419">
    <property type="entry name" value="WD40_RFWD3"/>
    <property type="match status" value="1"/>
</dbReference>
<feature type="compositionally biased region" description="Polar residues" evidence="19">
    <location>
        <begin position="60"/>
        <end position="83"/>
    </location>
</feature>
<dbReference type="InterPro" id="IPR013083">
    <property type="entry name" value="Znf_RING/FYVE/PHD"/>
</dbReference>
<keyword evidence="10" id="KW-0677">Repeat</keyword>
<evidence type="ECO:0000256" key="3">
    <source>
        <dbReference type="ARBA" id="ARBA00004496"/>
    </source>
</evidence>
<evidence type="ECO:0000256" key="1">
    <source>
        <dbReference type="ARBA" id="ARBA00000900"/>
    </source>
</evidence>
<keyword evidence="13" id="KW-0833">Ubl conjugation pathway</keyword>
<organism evidence="21 22">
    <name type="scientific">Clavelina lepadiformis</name>
    <name type="common">Light-bulb sea squirt</name>
    <name type="synonym">Ascidia lepadiformis</name>
    <dbReference type="NCBI Taxonomy" id="159417"/>
    <lineage>
        <taxon>Eukaryota</taxon>
        <taxon>Metazoa</taxon>
        <taxon>Chordata</taxon>
        <taxon>Tunicata</taxon>
        <taxon>Ascidiacea</taxon>
        <taxon>Aplousobranchia</taxon>
        <taxon>Clavelinidae</taxon>
        <taxon>Clavelina</taxon>
    </lineage>
</organism>
<feature type="region of interest" description="Disordered" evidence="19">
    <location>
        <begin position="49"/>
        <end position="123"/>
    </location>
</feature>
<dbReference type="InterPro" id="IPR037381">
    <property type="entry name" value="RFWD3"/>
</dbReference>
<reference evidence="21 22" key="1">
    <citation type="submission" date="2024-02" db="EMBL/GenBank/DDBJ databases">
        <authorList>
            <person name="Daric V."/>
            <person name="Darras S."/>
        </authorList>
    </citation>
    <scope>NUCLEOTIDE SEQUENCE [LARGE SCALE GENOMIC DNA]</scope>
</reference>
<dbReference type="InterPro" id="IPR056527">
    <property type="entry name" value="WD40_RFWD3"/>
</dbReference>
<sequence>MTAESSLYVISSDEEDLFAPTAPQASHSEVQPVGGIYSFTSRENAIQNDHVSGDDLHPVSNVSQPTETTYSAQTQNIQNSSMHSGDVIDEEESDIVLRRRAPRRQSSAQLYLNQSQVSPRRSQEDVQNSLVVHQNLDNVVTGSSSDRTLLDVAGGLPYCVNREIVNSSAQDNITRATHRNRISNSLVEIAVRHPTPNSNELDDFFQERPSTPMPTSYLPLPLDHGSVNSNHNSSSTTWQAAGNNEDVAPTSSSHSPVNEETNHTSQHENATGEGDDNWSATRPPPAIISPLLGGSTQDDFINRPGGVVALHGKRKLSSLELLSPKRSAKELSQNDEDEGLCCPICFEPWTACGNHRLTSLKCGHLFGQKCIEKWIKECFPKCPQCNAKAKKSDIRMLFAKKLCAINNVDLEQARKACAKEQSARHACEQELGQVKMKYHMAVEECQRLKATISELNELVSSKKNNQSNLQHKAKLTLSGDSSSFSTFESMSSIVMSTGGCRVMDFDPKTQQFAISQPSPHSSFMNGFGIKRLSAADFKSACSIVLHQKPIRDLKFSHLTANHLLSASLDGSLRITDLACNTKVHEYKVDKSVWSCCWDRNERHVIYAGLSNGSLMQYDLRNTSQALSSIENTMSKCPIVSLYHVPPTATESFQARGGLFTGTLEGASFWQDQGSHNGSGSTLIADFKPTLLPLEPGSCAGVQYCHETQHCLVTYRPGRCYRSTTHILCDLQCKKMGADVPQMTCNVIDTYQSGCHHTMLVRNSLHVLPKDNMSSSKNRTLLSCVCDEARQEVDIYDSNRSKIAQSLNSTGGPPLAVLPVHMDSCPPMLAVLSESRLNLFKLRVV</sequence>
<evidence type="ECO:0000313" key="21">
    <source>
        <dbReference type="EMBL" id="CAK8684700.1"/>
    </source>
</evidence>
<keyword evidence="14" id="KW-0862">Zinc</keyword>
<keyword evidence="15" id="KW-0234">DNA repair</keyword>
<dbReference type="PANTHER" id="PTHR16047">
    <property type="entry name" value="RFWD3 PROTEIN"/>
    <property type="match status" value="1"/>
</dbReference>
<feature type="domain" description="RING-type" evidence="20">
    <location>
        <begin position="342"/>
        <end position="386"/>
    </location>
</feature>
<feature type="region of interest" description="Disordered" evidence="19">
    <location>
        <begin position="193"/>
        <end position="286"/>
    </location>
</feature>
<gene>
    <name evidence="21" type="ORF">CVLEPA_LOCUS15825</name>
</gene>
<comment type="subcellular location">
    <subcellularLocation>
        <location evidence="3">Cytoplasm</location>
    </subcellularLocation>
    <subcellularLocation>
        <location evidence="2">Nucleus</location>
        <location evidence="2">PML body</location>
    </subcellularLocation>
</comment>
<dbReference type="PANTHER" id="PTHR16047:SF7">
    <property type="entry name" value="E3 UBIQUITIN-PROTEIN LIGASE RFWD3"/>
    <property type="match status" value="1"/>
</dbReference>
<comment type="caution">
    <text evidence="21">The sequence shown here is derived from an EMBL/GenBank/DDBJ whole genome shotgun (WGS) entry which is preliminary data.</text>
</comment>
<dbReference type="EC" id="2.3.2.27" evidence="5"/>
<comment type="catalytic activity">
    <reaction evidence="1">
        <text>S-ubiquitinyl-[E2 ubiquitin-conjugating enzyme]-L-cysteine + [acceptor protein]-L-lysine = [E2 ubiquitin-conjugating enzyme]-L-cysteine + N(6)-ubiquitinyl-[acceptor protein]-L-lysine.</text>
        <dbReference type="EC" id="2.3.2.27"/>
    </reaction>
</comment>
<feature type="compositionally biased region" description="Polar residues" evidence="19">
    <location>
        <begin position="249"/>
        <end position="259"/>
    </location>
</feature>
<keyword evidence="18" id="KW-0175">Coiled coil</keyword>
<evidence type="ECO:0000256" key="7">
    <source>
        <dbReference type="ARBA" id="ARBA00022574"/>
    </source>
</evidence>
<feature type="coiled-coil region" evidence="18">
    <location>
        <begin position="410"/>
        <end position="465"/>
    </location>
</feature>
<keyword evidence="22" id="KW-1185">Reference proteome</keyword>
<dbReference type="SUPFAM" id="SSF50978">
    <property type="entry name" value="WD40 repeat-like"/>
    <property type="match status" value="1"/>
</dbReference>
<name>A0ABP0FZP3_CLALP</name>
<evidence type="ECO:0000313" key="22">
    <source>
        <dbReference type="Proteomes" id="UP001642483"/>
    </source>
</evidence>
<dbReference type="InterPro" id="IPR001680">
    <property type="entry name" value="WD40_rpt"/>
</dbReference>
<dbReference type="Proteomes" id="UP001642483">
    <property type="component" value="Unassembled WGS sequence"/>
</dbReference>
<dbReference type="InterPro" id="IPR036322">
    <property type="entry name" value="WD40_repeat_dom_sf"/>
</dbReference>
<evidence type="ECO:0000256" key="12">
    <source>
        <dbReference type="ARBA" id="ARBA00022771"/>
    </source>
</evidence>
<evidence type="ECO:0000256" key="15">
    <source>
        <dbReference type="ARBA" id="ARBA00023204"/>
    </source>
</evidence>
<evidence type="ECO:0000256" key="17">
    <source>
        <dbReference type="PROSITE-ProRule" id="PRU00175"/>
    </source>
</evidence>
<evidence type="ECO:0000256" key="6">
    <source>
        <dbReference type="ARBA" id="ARBA00022490"/>
    </source>
</evidence>
<keyword evidence="11" id="KW-0227">DNA damage</keyword>
<dbReference type="CDD" id="cd16450">
    <property type="entry name" value="mRING-C3HGC3_RFWD3"/>
    <property type="match status" value="1"/>
</dbReference>
<dbReference type="SUPFAM" id="SSF57850">
    <property type="entry name" value="RING/U-box"/>
    <property type="match status" value="1"/>
</dbReference>